<dbReference type="SUPFAM" id="SSF51366">
    <property type="entry name" value="Ribulose-phoshate binding barrel"/>
    <property type="match status" value="1"/>
</dbReference>
<protein>
    <recommendedName>
        <fullName evidence="4 9">N-(5'-phosphoribosyl)anthranilate isomerase</fullName>
        <shortName evidence="9">PRAI</shortName>
        <ecNumber evidence="3 9">5.3.1.24</ecNumber>
    </recommendedName>
</protein>
<evidence type="ECO:0000313" key="12">
    <source>
        <dbReference type="Proteomes" id="UP000189933"/>
    </source>
</evidence>
<gene>
    <name evidence="9" type="primary">trpF</name>
    <name evidence="11" type="ORF">SAMN02745885_02265</name>
</gene>
<dbReference type="EC" id="5.3.1.24" evidence="3 9"/>
<keyword evidence="5 9" id="KW-0028">Amino-acid biosynthesis</keyword>
<evidence type="ECO:0000256" key="7">
    <source>
        <dbReference type="ARBA" id="ARBA00023141"/>
    </source>
</evidence>
<dbReference type="HAMAP" id="MF_00135">
    <property type="entry name" value="PRAI"/>
    <property type="match status" value="1"/>
</dbReference>
<dbReference type="GO" id="GO:0004640">
    <property type="term" value="F:phosphoribosylanthranilate isomerase activity"/>
    <property type="evidence" value="ECO:0007669"/>
    <property type="project" value="UniProtKB-UniRule"/>
</dbReference>
<evidence type="ECO:0000256" key="5">
    <source>
        <dbReference type="ARBA" id="ARBA00022605"/>
    </source>
</evidence>
<dbReference type="GO" id="GO:0000162">
    <property type="term" value="P:L-tryptophan biosynthetic process"/>
    <property type="evidence" value="ECO:0007669"/>
    <property type="project" value="UniProtKB-UniRule"/>
</dbReference>
<sequence>MKFKVCGLTRVEDAEKAVYLGANAIGVIIGAESKRRVSLEQARAILEKVPSSCWKVGVVADVPVTEAYNLARDLNLDLLQLHGRESPAYCSALKWPAVKAWSVVYRDGSQLRKELEPFLQVVEAILLDNNRGGSGQNFDWTVLQNLRLPKPVWIAGGLNAENIPKLLEIFQPDLVDVNSGVESQPGIKDAEKMARVAAIIRRF</sequence>
<comment type="pathway">
    <text evidence="2 9">Amino-acid biosynthesis; L-tryptophan biosynthesis; L-tryptophan from chorismate: step 3/5.</text>
</comment>
<dbReference type="InterPro" id="IPR011060">
    <property type="entry name" value="RibuloseP-bd_barrel"/>
</dbReference>
<comment type="similarity">
    <text evidence="9">Belongs to the TrpF family.</text>
</comment>
<comment type="catalytic activity">
    <reaction evidence="1 9">
        <text>N-(5-phospho-beta-D-ribosyl)anthranilate = 1-(2-carboxyphenylamino)-1-deoxy-D-ribulose 5-phosphate</text>
        <dbReference type="Rhea" id="RHEA:21540"/>
        <dbReference type="ChEBI" id="CHEBI:18277"/>
        <dbReference type="ChEBI" id="CHEBI:58613"/>
        <dbReference type="EC" id="5.3.1.24"/>
    </reaction>
</comment>
<evidence type="ECO:0000256" key="6">
    <source>
        <dbReference type="ARBA" id="ARBA00022822"/>
    </source>
</evidence>
<dbReference type="Pfam" id="PF00697">
    <property type="entry name" value="PRAI"/>
    <property type="match status" value="1"/>
</dbReference>
<dbReference type="InterPro" id="IPR001240">
    <property type="entry name" value="PRAI_dom"/>
</dbReference>
<dbReference type="Gene3D" id="3.20.20.70">
    <property type="entry name" value="Aldolase class I"/>
    <property type="match status" value="1"/>
</dbReference>
<dbReference type="PANTHER" id="PTHR42894">
    <property type="entry name" value="N-(5'-PHOSPHORIBOSYL)ANTHRANILATE ISOMERASE"/>
    <property type="match status" value="1"/>
</dbReference>
<feature type="domain" description="N-(5'phosphoribosyl) anthranilate isomerase (PRAI)" evidence="10">
    <location>
        <begin position="4"/>
        <end position="196"/>
    </location>
</feature>
<dbReference type="UniPathway" id="UPA00035">
    <property type="reaction ID" value="UER00042"/>
</dbReference>
<keyword evidence="8 9" id="KW-0413">Isomerase</keyword>
<proteinExistence type="inferred from homology"/>
<dbReference type="PANTHER" id="PTHR42894:SF1">
    <property type="entry name" value="N-(5'-PHOSPHORIBOSYL)ANTHRANILATE ISOMERASE"/>
    <property type="match status" value="1"/>
</dbReference>
<evidence type="ECO:0000259" key="10">
    <source>
        <dbReference type="Pfam" id="PF00697"/>
    </source>
</evidence>
<dbReference type="Proteomes" id="UP000189933">
    <property type="component" value="Unassembled WGS sequence"/>
</dbReference>
<evidence type="ECO:0000313" key="11">
    <source>
        <dbReference type="EMBL" id="SKA19350.1"/>
    </source>
</evidence>
<evidence type="ECO:0000256" key="8">
    <source>
        <dbReference type="ARBA" id="ARBA00023235"/>
    </source>
</evidence>
<dbReference type="InterPro" id="IPR044643">
    <property type="entry name" value="TrpF_fam"/>
</dbReference>
<evidence type="ECO:0000256" key="9">
    <source>
        <dbReference type="HAMAP-Rule" id="MF_00135"/>
    </source>
</evidence>
<evidence type="ECO:0000256" key="3">
    <source>
        <dbReference type="ARBA" id="ARBA00012572"/>
    </source>
</evidence>
<dbReference type="CDD" id="cd00405">
    <property type="entry name" value="PRAI"/>
    <property type="match status" value="1"/>
</dbReference>
<reference evidence="12" key="1">
    <citation type="submission" date="2017-02" db="EMBL/GenBank/DDBJ databases">
        <authorList>
            <person name="Varghese N."/>
            <person name="Submissions S."/>
        </authorList>
    </citation>
    <scope>NUCLEOTIDE SEQUENCE [LARGE SCALE GENOMIC DNA]</scope>
    <source>
        <strain evidence="12">DSM 16521</strain>
    </source>
</reference>
<keyword evidence="7 9" id="KW-0057">Aromatic amino acid biosynthesis</keyword>
<evidence type="ECO:0000256" key="2">
    <source>
        <dbReference type="ARBA" id="ARBA00004664"/>
    </source>
</evidence>
<evidence type="ECO:0000256" key="1">
    <source>
        <dbReference type="ARBA" id="ARBA00001164"/>
    </source>
</evidence>
<evidence type="ECO:0000256" key="4">
    <source>
        <dbReference type="ARBA" id="ARBA00022272"/>
    </source>
</evidence>
<dbReference type="AlphaFoldDB" id="A0A1T4RTP4"/>
<keyword evidence="6 9" id="KW-0822">Tryptophan biosynthesis</keyword>
<keyword evidence="12" id="KW-1185">Reference proteome</keyword>
<name>A0A1T4RTP4_9FIRM</name>
<accession>A0A1T4RTP4</accession>
<dbReference type="EMBL" id="FUXM01000035">
    <property type="protein sequence ID" value="SKA19350.1"/>
    <property type="molecule type" value="Genomic_DNA"/>
</dbReference>
<dbReference type="InterPro" id="IPR013785">
    <property type="entry name" value="Aldolase_TIM"/>
</dbReference>
<organism evidence="11 12">
    <name type="scientific">Carboxydocella sporoproducens DSM 16521</name>
    <dbReference type="NCBI Taxonomy" id="1121270"/>
    <lineage>
        <taxon>Bacteria</taxon>
        <taxon>Bacillati</taxon>
        <taxon>Bacillota</taxon>
        <taxon>Clostridia</taxon>
        <taxon>Eubacteriales</taxon>
        <taxon>Clostridiales Family XVI. Incertae Sedis</taxon>
        <taxon>Carboxydocella</taxon>
    </lineage>
</organism>